<dbReference type="Proteomes" id="UP000009084">
    <property type="component" value="Unassembled WGS sequence"/>
</dbReference>
<dbReference type="VEuPathDB" id="FungiDB:CPC735_030700"/>
<dbReference type="PANTHER" id="PTHR31571">
    <property type="entry name" value="ALTERED INHERITANCE OF MITOCHONDRIA PROTEIN 6"/>
    <property type="match status" value="1"/>
</dbReference>
<comment type="similarity">
    <text evidence="1">Belongs to the AIM6 family.</text>
</comment>
<dbReference type="GO" id="GO:0008081">
    <property type="term" value="F:phosphoric diester hydrolase activity"/>
    <property type="evidence" value="ECO:0007669"/>
    <property type="project" value="InterPro"/>
</dbReference>
<dbReference type="OrthoDB" id="4153866at2759"/>
<comment type="caution">
    <text evidence="3">The sequence shown here is derived from an EMBL/GenBank/DDBJ whole genome shotgun (WGS) entry which is preliminary data.</text>
</comment>
<gene>
    <name evidence="3" type="ORF">CPC735_030700</name>
</gene>
<dbReference type="SUPFAM" id="SSF51695">
    <property type="entry name" value="PLC-like phosphodiesterases"/>
    <property type="match status" value="1"/>
</dbReference>
<protein>
    <recommendedName>
        <fullName evidence="5">Altered inheritance of mitochondria protein 6</fullName>
    </recommendedName>
</protein>
<feature type="signal peptide" evidence="2">
    <location>
        <begin position="1"/>
        <end position="24"/>
    </location>
</feature>
<evidence type="ECO:0000313" key="4">
    <source>
        <dbReference type="Proteomes" id="UP000009084"/>
    </source>
</evidence>
<organism evidence="3 4">
    <name type="scientific">Coccidioides posadasii (strain C735)</name>
    <name type="common">Valley fever fungus</name>
    <dbReference type="NCBI Taxonomy" id="222929"/>
    <lineage>
        <taxon>Eukaryota</taxon>
        <taxon>Fungi</taxon>
        <taxon>Dikarya</taxon>
        <taxon>Ascomycota</taxon>
        <taxon>Pezizomycotina</taxon>
        <taxon>Eurotiomycetes</taxon>
        <taxon>Eurotiomycetidae</taxon>
        <taxon>Onygenales</taxon>
        <taxon>Onygenaceae</taxon>
        <taxon>Coccidioides</taxon>
    </lineage>
</organism>
<dbReference type="PANTHER" id="PTHR31571:SF5">
    <property type="entry name" value="ALTERED INHERITANCE OF MITOCHONDRIA PROTEIN 6"/>
    <property type="match status" value="1"/>
</dbReference>
<accession>C5P4U4</accession>
<keyword evidence="2" id="KW-0732">Signal</keyword>
<evidence type="ECO:0000256" key="2">
    <source>
        <dbReference type="SAM" id="SignalP"/>
    </source>
</evidence>
<dbReference type="InterPro" id="IPR017946">
    <property type="entry name" value="PLC-like_Pdiesterase_TIM-brl"/>
</dbReference>
<evidence type="ECO:0000313" key="3">
    <source>
        <dbReference type="EMBL" id="EER27734.1"/>
    </source>
</evidence>
<proteinExistence type="inferred from homology"/>
<dbReference type="EMBL" id="ACFW01000025">
    <property type="protein sequence ID" value="EER27734.1"/>
    <property type="molecule type" value="Genomic_DNA"/>
</dbReference>
<evidence type="ECO:0008006" key="5">
    <source>
        <dbReference type="Google" id="ProtNLM"/>
    </source>
</evidence>
<dbReference type="HOGENOM" id="CLU_031561_1_0_1"/>
<dbReference type="InterPro" id="IPR051236">
    <property type="entry name" value="HAT_RTT109-like"/>
</dbReference>
<sequence length="331" mass="37095">MRVTSLFVASALGAFASFQTTVLARSLGSTELQNVLDDTDNAPEYHYPTDFTREIIPVRSSETADEGHPMRFRESNCDYWRDRPVYSAIAAGCVSIEADVWLINGTLYVGHHRSSLAETRTLKSLYIDQIVQILKRQNPQNKFVPSSTRNGVFDTNPAQTLYLFIDIKTDGVETWKQVSKDLQPLRDLGYLTKVKNGIKISAPVTVIGTGNTPLNLITELENRDYFYDAPLAELDQPEFDNISSLISPIASTSFEAAVGATNQDKEDPLTSAQLETIRAQIKKANSKGIGARYWQTPGWPIRKRNEIWRVLLKEGVALLNVDDLDAVKEYF</sequence>
<dbReference type="GO" id="GO:0006629">
    <property type="term" value="P:lipid metabolic process"/>
    <property type="evidence" value="ECO:0007669"/>
    <property type="project" value="InterPro"/>
</dbReference>
<feature type="chain" id="PRO_5002956252" description="Altered inheritance of mitochondria protein 6" evidence="2">
    <location>
        <begin position="25"/>
        <end position="331"/>
    </location>
</feature>
<name>C5P4U4_COCP7</name>
<reference evidence="3 4" key="1">
    <citation type="journal article" date="2009" name="Genome Res.">
        <title>Comparative genomic analyses of the human fungal pathogens Coccidioides and their relatives.</title>
        <authorList>
            <person name="Sharpton T.J."/>
            <person name="Stajich J.E."/>
            <person name="Rounsley S.D."/>
            <person name="Gardner M.J."/>
            <person name="Wortman J.R."/>
            <person name="Jordar V.S."/>
            <person name="Maiti R."/>
            <person name="Kodira C.D."/>
            <person name="Neafsey D.E."/>
            <person name="Zeng Q."/>
            <person name="Hung C.-Y."/>
            <person name="McMahan C."/>
            <person name="Muszewska A."/>
            <person name="Grynberg M."/>
            <person name="Mandel M.A."/>
            <person name="Kellner E.M."/>
            <person name="Barker B.M."/>
            <person name="Galgiani J.N."/>
            <person name="Orbach M.J."/>
            <person name="Kirkland T.N."/>
            <person name="Cole G.T."/>
            <person name="Henn M.R."/>
            <person name="Birren B.W."/>
            <person name="Taylor J.W."/>
        </authorList>
    </citation>
    <scope>NUCLEOTIDE SEQUENCE [LARGE SCALE GENOMIC DNA]</scope>
    <source>
        <strain evidence="4">C735</strain>
    </source>
</reference>
<dbReference type="AlphaFoldDB" id="C5P4U4"/>
<evidence type="ECO:0000256" key="1">
    <source>
        <dbReference type="ARBA" id="ARBA00008858"/>
    </source>
</evidence>